<accession>A0A658R0C0</accession>
<keyword evidence="3" id="KW-1185">Reference proteome</keyword>
<dbReference type="EMBL" id="FCNV02000008">
    <property type="protein sequence ID" value="SAL36982.1"/>
    <property type="molecule type" value="Genomic_DNA"/>
</dbReference>
<dbReference type="Pfam" id="PF20274">
    <property type="entry name" value="cREC_REC"/>
    <property type="match status" value="1"/>
</dbReference>
<sequence>MAMRYRLFIDDIRDPIASDWVIARTSSDALSVLEAHGCPFEISFDHDLGGDDTAMIVAKKLVSMDLDAGGAFIPVDFVYSAHSANPVGKANIEGLLEAYLRQRRS</sequence>
<protein>
    <recommendedName>
        <fullName evidence="1">Cyclic-phosphate processing Receiver domain-containing protein</fullName>
    </recommendedName>
</protein>
<evidence type="ECO:0000313" key="3">
    <source>
        <dbReference type="Proteomes" id="UP000198263"/>
    </source>
</evidence>
<dbReference type="InterPro" id="IPR046909">
    <property type="entry name" value="cREC_REC"/>
</dbReference>
<dbReference type="OrthoDB" id="5124760at2"/>
<evidence type="ECO:0000259" key="1">
    <source>
        <dbReference type="Pfam" id="PF20274"/>
    </source>
</evidence>
<comment type="caution">
    <text evidence="2">The sequence shown here is derived from an EMBL/GenBank/DDBJ whole genome shotgun (WGS) entry which is preliminary data.</text>
</comment>
<name>A0A658R0C0_9BURK</name>
<dbReference type="Proteomes" id="UP000198263">
    <property type="component" value="Unassembled WGS sequence"/>
</dbReference>
<gene>
    <name evidence="2" type="ORF">AWB72_03713</name>
</gene>
<reference evidence="2 3" key="1">
    <citation type="submission" date="2016-01" db="EMBL/GenBank/DDBJ databases">
        <authorList>
            <person name="Peeters C."/>
        </authorList>
    </citation>
    <scope>NUCLEOTIDE SEQUENCE [LARGE SCALE GENOMIC DNA]</scope>
    <source>
        <strain evidence="2">LMG 29315</strain>
    </source>
</reference>
<dbReference type="AlphaFoldDB" id="A0A658R0C0"/>
<feature type="domain" description="Cyclic-phosphate processing Receiver" evidence="1">
    <location>
        <begin position="6"/>
        <end position="97"/>
    </location>
</feature>
<organism evidence="2 3">
    <name type="scientific">Caballeronia concitans</name>
    <dbReference type="NCBI Taxonomy" id="1777133"/>
    <lineage>
        <taxon>Bacteria</taxon>
        <taxon>Pseudomonadati</taxon>
        <taxon>Pseudomonadota</taxon>
        <taxon>Betaproteobacteria</taxon>
        <taxon>Burkholderiales</taxon>
        <taxon>Burkholderiaceae</taxon>
        <taxon>Caballeronia</taxon>
    </lineage>
</organism>
<evidence type="ECO:0000313" key="2">
    <source>
        <dbReference type="EMBL" id="SAL36982.1"/>
    </source>
</evidence>
<proteinExistence type="predicted"/>